<protein>
    <submittedName>
        <fullName evidence="2">Uncharacterized protein</fullName>
    </submittedName>
</protein>
<proteinExistence type="predicted"/>
<gene>
    <name evidence="2" type="ORF">TNCT_629521</name>
</gene>
<sequence length="80" mass="9292">MSLIEIQRSELPYSSPETQTQSIGADGRNPEQSRQVVWSLCVSEQRFSHIKGLHKDSRRQRDLIAGRGMSSAWNFIYRRK</sequence>
<dbReference type="Proteomes" id="UP000887116">
    <property type="component" value="Unassembled WGS sequence"/>
</dbReference>
<accession>A0A8X6FB38</accession>
<dbReference type="AlphaFoldDB" id="A0A8X6FB38"/>
<keyword evidence="3" id="KW-1185">Reference proteome</keyword>
<organism evidence="2 3">
    <name type="scientific">Trichonephila clavata</name>
    <name type="common">Joro spider</name>
    <name type="synonym">Nephila clavata</name>
    <dbReference type="NCBI Taxonomy" id="2740835"/>
    <lineage>
        <taxon>Eukaryota</taxon>
        <taxon>Metazoa</taxon>
        <taxon>Ecdysozoa</taxon>
        <taxon>Arthropoda</taxon>
        <taxon>Chelicerata</taxon>
        <taxon>Arachnida</taxon>
        <taxon>Araneae</taxon>
        <taxon>Araneomorphae</taxon>
        <taxon>Entelegynae</taxon>
        <taxon>Araneoidea</taxon>
        <taxon>Nephilidae</taxon>
        <taxon>Trichonephila</taxon>
    </lineage>
</organism>
<evidence type="ECO:0000313" key="2">
    <source>
        <dbReference type="EMBL" id="GFQ74651.1"/>
    </source>
</evidence>
<dbReference type="OrthoDB" id="10443954at2759"/>
<evidence type="ECO:0000313" key="3">
    <source>
        <dbReference type="Proteomes" id="UP000887116"/>
    </source>
</evidence>
<feature type="region of interest" description="Disordered" evidence="1">
    <location>
        <begin position="1"/>
        <end position="31"/>
    </location>
</feature>
<reference evidence="2" key="1">
    <citation type="submission" date="2020-07" db="EMBL/GenBank/DDBJ databases">
        <title>Multicomponent nature underlies the extraordinary mechanical properties of spider dragline silk.</title>
        <authorList>
            <person name="Kono N."/>
            <person name="Nakamura H."/>
            <person name="Mori M."/>
            <person name="Yoshida Y."/>
            <person name="Ohtoshi R."/>
            <person name="Malay A.D."/>
            <person name="Moran D.A.P."/>
            <person name="Tomita M."/>
            <person name="Numata K."/>
            <person name="Arakawa K."/>
        </authorList>
    </citation>
    <scope>NUCLEOTIDE SEQUENCE</scope>
</reference>
<evidence type="ECO:0000256" key="1">
    <source>
        <dbReference type="SAM" id="MobiDB-lite"/>
    </source>
</evidence>
<comment type="caution">
    <text evidence="2">The sequence shown here is derived from an EMBL/GenBank/DDBJ whole genome shotgun (WGS) entry which is preliminary data.</text>
</comment>
<dbReference type="EMBL" id="BMAO01031383">
    <property type="protein sequence ID" value="GFQ74651.1"/>
    <property type="molecule type" value="Genomic_DNA"/>
</dbReference>
<name>A0A8X6FB38_TRICU</name>